<organism evidence="1 2">
    <name type="scientific">Athelia psychrophila</name>
    <dbReference type="NCBI Taxonomy" id="1759441"/>
    <lineage>
        <taxon>Eukaryota</taxon>
        <taxon>Fungi</taxon>
        <taxon>Dikarya</taxon>
        <taxon>Basidiomycota</taxon>
        <taxon>Agaricomycotina</taxon>
        <taxon>Agaricomycetes</taxon>
        <taxon>Agaricomycetidae</taxon>
        <taxon>Atheliales</taxon>
        <taxon>Atheliaceae</taxon>
        <taxon>Athelia</taxon>
    </lineage>
</organism>
<evidence type="ECO:0000313" key="1">
    <source>
        <dbReference type="EMBL" id="KZP02777.1"/>
    </source>
</evidence>
<accession>A0A167TC01</accession>
<protein>
    <submittedName>
        <fullName evidence="1">Uncharacterized protein</fullName>
    </submittedName>
</protein>
<dbReference type="AlphaFoldDB" id="A0A167TC01"/>
<name>A0A167TC01_9AGAM</name>
<dbReference type="Proteomes" id="UP000076532">
    <property type="component" value="Unassembled WGS sequence"/>
</dbReference>
<evidence type="ECO:0000313" key="2">
    <source>
        <dbReference type="Proteomes" id="UP000076532"/>
    </source>
</evidence>
<dbReference type="EMBL" id="KV418316">
    <property type="protein sequence ID" value="KZP02777.1"/>
    <property type="molecule type" value="Genomic_DNA"/>
</dbReference>
<proteinExistence type="predicted"/>
<reference evidence="1 2" key="1">
    <citation type="journal article" date="2016" name="Mol. Biol. Evol.">
        <title>Comparative Genomics of Early-Diverging Mushroom-Forming Fungi Provides Insights into the Origins of Lignocellulose Decay Capabilities.</title>
        <authorList>
            <person name="Nagy L.G."/>
            <person name="Riley R."/>
            <person name="Tritt A."/>
            <person name="Adam C."/>
            <person name="Daum C."/>
            <person name="Floudas D."/>
            <person name="Sun H."/>
            <person name="Yadav J.S."/>
            <person name="Pangilinan J."/>
            <person name="Larsson K.H."/>
            <person name="Matsuura K."/>
            <person name="Barry K."/>
            <person name="Labutti K."/>
            <person name="Kuo R."/>
            <person name="Ohm R.A."/>
            <person name="Bhattacharya S.S."/>
            <person name="Shirouzu T."/>
            <person name="Yoshinaga Y."/>
            <person name="Martin F.M."/>
            <person name="Grigoriev I.V."/>
            <person name="Hibbett D.S."/>
        </authorList>
    </citation>
    <scope>NUCLEOTIDE SEQUENCE [LARGE SCALE GENOMIC DNA]</scope>
    <source>
        <strain evidence="1 2">CBS 109695</strain>
    </source>
</reference>
<dbReference type="OrthoDB" id="3203379at2759"/>
<gene>
    <name evidence="1" type="ORF">FIBSPDRAFT_845551</name>
</gene>
<sequence>MDVQNIDLPTFLDALSWGDEGCIQDAKIQYARSSLMHSAELPEILRRWHKPPARSQTGHKRMTGARRAMEKLAADWALEVLDRELEYIER</sequence>
<keyword evidence="2" id="KW-1185">Reference proteome</keyword>